<feature type="transmembrane region" description="Helical" evidence="1">
    <location>
        <begin position="60"/>
        <end position="86"/>
    </location>
</feature>
<keyword evidence="1" id="KW-0812">Transmembrane</keyword>
<accession>A0A1Q3A0R5</accession>
<comment type="caution">
    <text evidence="2">The sequence shown here is derived from an EMBL/GenBank/DDBJ whole genome shotgun (WGS) entry which is preliminary data.</text>
</comment>
<proteinExistence type="predicted"/>
<protein>
    <submittedName>
        <fullName evidence="2">Uncharacterized protein</fullName>
    </submittedName>
</protein>
<dbReference type="SUPFAM" id="SSF81321">
    <property type="entry name" value="Family A G protein-coupled receptor-like"/>
    <property type="match status" value="1"/>
</dbReference>
<sequence length="121" mass="13388">MAWIHDLNFYYMTLSKKIGLDTVSPLYSVIFLLLLLWFPYPGCYGLPGDGTFLQGDSEAVFYGIPDLIVVGALPVLFVPLASAVGLKHLGQGLYDQDLKLVILISKCYIPIIKSKIHLSVL</sequence>
<name>A0A1Q3A0R5_ZYGRO</name>
<reference evidence="2 4" key="1">
    <citation type="submission" date="2016-08" db="EMBL/GenBank/DDBJ databases">
        <title>Draft genome sequence of allopolyploid Zygosaccharomyces rouxii.</title>
        <authorList>
            <person name="Watanabe J."/>
            <person name="Uehara K."/>
            <person name="Mogi Y."/>
            <person name="Tsukioka Y."/>
        </authorList>
    </citation>
    <scope>NUCLEOTIDE SEQUENCE [LARGE SCALE GENOMIC DNA]</scope>
    <source>
        <strain evidence="2 4">NBRC 110957</strain>
    </source>
</reference>
<evidence type="ECO:0000313" key="4">
    <source>
        <dbReference type="Proteomes" id="UP000187013"/>
    </source>
</evidence>
<keyword evidence="1" id="KW-0472">Membrane</keyword>
<dbReference type="AlphaFoldDB" id="A0A1Q3A0R5"/>
<dbReference type="EMBL" id="BDGX01000014">
    <property type="protein sequence ID" value="GAV49288.1"/>
    <property type="molecule type" value="Genomic_DNA"/>
</dbReference>
<dbReference type="Gene3D" id="1.20.1070.10">
    <property type="entry name" value="Rhodopsin 7-helix transmembrane proteins"/>
    <property type="match status" value="1"/>
</dbReference>
<evidence type="ECO:0000256" key="1">
    <source>
        <dbReference type="SAM" id="Phobius"/>
    </source>
</evidence>
<dbReference type="EMBL" id="BDGX01000037">
    <property type="protein sequence ID" value="GAV54197.1"/>
    <property type="molecule type" value="Genomic_DNA"/>
</dbReference>
<gene>
    <name evidence="3" type="ORF">ZYGR_0AK06990</name>
    <name evidence="2" type="ORF">ZYGR_0N06950</name>
</gene>
<evidence type="ECO:0000313" key="2">
    <source>
        <dbReference type="EMBL" id="GAV49288.1"/>
    </source>
</evidence>
<dbReference type="OrthoDB" id="10261467at2759"/>
<evidence type="ECO:0000313" key="3">
    <source>
        <dbReference type="EMBL" id="GAV54197.1"/>
    </source>
</evidence>
<organism evidence="2 4">
    <name type="scientific">Zygosaccharomyces rouxii</name>
    <dbReference type="NCBI Taxonomy" id="4956"/>
    <lineage>
        <taxon>Eukaryota</taxon>
        <taxon>Fungi</taxon>
        <taxon>Dikarya</taxon>
        <taxon>Ascomycota</taxon>
        <taxon>Saccharomycotina</taxon>
        <taxon>Saccharomycetes</taxon>
        <taxon>Saccharomycetales</taxon>
        <taxon>Saccharomycetaceae</taxon>
        <taxon>Zygosaccharomyces</taxon>
    </lineage>
</organism>
<feature type="transmembrane region" description="Helical" evidence="1">
    <location>
        <begin position="20"/>
        <end position="40"/>
    </location>
</feature>
<keyword evidence="1" id="KW-1133">Transmembrane helix</keyword>
<dbReference type="Proteomes" id="UP000187013">
    <property type="component" value="Unassembled WGS sequence"/>
</dbReference>